<accession>A0A1H0U4N5</accession>
<dbReference type="AlphaFoldDB" id="A0A1H0U4N5"/>
<keyword evidence="2" id="KW-1185">Reference proteome</keyword>
<name>A0A1H0U4N5_9BACT</name>
<evidence type="ECO:0000313" key="1">
    <source>
        <dbReference type="EMBL" id="SDP61237.1"/>
    </source>
</evidence>
<proteinExistence type="predicted"/>
<evidence type="ECO:0000313" key="2">
    <source>
        <dbReference type="Proteomes" id="UP000199073"/>
    </source>
</evidence>
<reference evidence="1 2" key="1">
    <citation type="submission" date="2016-10" db="EMBL/GenBank/DDBJ databases">
        <authorList>
            <person name="de Groot N.N."/>
        </authorList>
    </citation>
    <scope>NUCLEOTIDE SEQUENCE [LARGE SCALE GENOMIC DNA]</scope>
    <source>
        <strain evidence="1 2">DSM 12130</strain>
    </source>
</reference>
<protein>
    <submittedName>
        <fullName evidence="1">Uncharacterized protein</fullName>
    </submittedName>
</protein>
<organism evidence="1 2">
    <name type="scientific">Desulforhopalus singaporensis</name>
    <dbReference type="NCBI Taxonomy" id="91360"/>
    <lineage>
        <taxon>Bacteria</taxon>
        <taxon>Pseudomonadati</taxon>
        <taxon>Thermodesulfobacteriota</taxon>
        <taxon>Desulfobulbia</taxon>
        <taxon>Desulfobulbales</taxon>
        <taxon>Desulfocapsaceae</taxon>
        <taxon>Desulforhopalus</taxon>
    </lineage>
</organism>
<dbReference type="EMBL" id="FNJI01000029">
    <property type="protein sequence ID" value="SDP61237.1"/>
    <property type="molecule type" value="Genomic_DNA"/>
</dbReference>
<sequence length="43" mass="4975">MQNIMGCMRAIEPKKGESFNVDEFLNRSSYIPTTENVSNHEQQ</sequence>
<gene>
    <name evidence="1" type="ORF">SAMN05660330_03377</name>
</gene>
<dbReference type="Proteomes" id="UP000199073">
    <property type="component" value="Unassembled WGS sequence"/>
</dbReference>